<keyword evidence="2" id="KW-1185">Reference proteome</keyword>
<protein>
    <recommendedName>
        <fullName evidence="3">VCBS repeat-containing protein</fullName>
    </recommendedName>
</protein>
<gene>
    <name evidence="1" type="ORF">J2S55_003169</name>
</gene>
<name>A0ABT9R400_9ACTN</name>
<dbReference type="RefSeq" id="WP_306861203.1">
    <property type="nucleotide sequence ID" value="NZ_JAUSRB010000002.1"/>
</dbReference>
<accession>A0ABT9R400</accession>
<organism evidence="1 2">
    <name type="scientific">Streptosporangium brasiliense</name>
    <dbReference type="NCBI Taxonomy" id="47480"/>
    <lineage>
        <taxon>Bacteria</taxon>
        <taxon>Bacillati</taxon>
        <taxon>Actinomycetota</taxon>
        <taxon>Actinomycetes</taxon>
        <taxon>Streptosporangiales</taxon>
        <taxon>Streptosporangiaceae</taxon>
        <taxon>Streptosporangium</taxon>
    </lineage>
</organism>
<sequence length="108" mass="11105">MSPSRSVSAVAACLAMAGASTVAVSNFLLGFSVSVFLGKPGGGFEPAVRYRTGGQADYVGIEDFNEDHHIDLVTSDQEPTMSVLIIALPSSPCRGLQVPQPAPGGARV</sequence>
<evidence type="ECO:0008006" key="3">
    <source>
        <dbReference type="Google" id="ProtNLM"/>
    </source>
</evidence>
<dbReference type="Proteomes" id="UP001230426">
    <property type="component" value="Unassembled WGS sequence"/>
</dbReference>
<proteinExistence type="predicted"/>
<reference evidence="1 2" key="1">
    <citation type="submission" date="2023-07" db="EMBL/GenBank/DDBJ databases">
        <title>Sequencing the genomes of 1000 actinobacteria strains.</title>
        <authorList>
            <person name="Klenk H.-P."/>
        </authorList>
    </citation>
    <scope>NUCLEOTIDE SEQUENCE [LARGE SCALE GENOMIC DNA]</scope>
    <source>
        <strain evidence="1 2">DSM 44109</strain>
    </source>
</reference>
<evidence type="ECO:0000313" key="2">
    <source>
        <dbReference type="Proteomes" id="UP001230426"/>
    </source>
</evidence>
<evidence type="ECO:0000313" key="1">
    <source>
        <dbReference type="EMBL" id="MDP9863903.1"/>
    </source>
</evidence>
<dbReference type="EMBL" id="JAUSRB010000002">
    <property type="protein sequence ID" value="MDP9863903.1"/>
    <property type="molecule type" value="Genomic_DNA"/>
</dbReference>
<comment type="caution">
    <text evidence="1">The sequence shown here is derived from an EMBL/GenBank/DDBJ whole genome shotgun (WGS) entry which is preliminary data.</text>
</comment>